<dbReference type="PROSITE" id="PS51257">
    <property type="entry name" value="PROKAR_LIPOPROTEIN"/>
    <property type="match status" value="1"/>
</dbReference>
<evidence type="ECO:0000313" key="3">
    <source>
        <dbReference type="Proteomes" id="UP001629156"/>
    </source>
</evidence>
<dbReference type="SUPFAM" id="SSF53187">
    <property type="entry name" value="Zn-dependent exopeptidases"/>
    <property type="match status" value="1"/>
</dbReference>
<protein>
    <submittedName>
        <fullName evidence="2">M28 family peptidase</fullName>
    </submittedName>
</protein>
<dbReference type="Proteomes" id="UP001629156">
    <property type="component" value="Unassembled WGS sequence"/>
</dbReference>
<organism evidence="2 3">
    <name type="scientific">Flavobacterium rhizosphaerae</name>
    <dbReference type="NCBI Taxonomy" id="3163298"/>
    <lineage>
        <taxon>Bacteria</taxon>
        <taxon>Pseudomonadati</taxon>
        <taxon>Bacteroidota</taxon>
        <taxon>Flavobacteriia</taxon>
        <taxon>Flavobacteriales</taxon>
        <taxon>Flavobacteriaceae</taxon>
        <taxon>Flavobacterium</taxon>
    </lineage>
</organism>
<dbReference type="InterPro" id="IPR045175">
    <property type="entry name" value="M28_fam"/>
</dbReference>
<feature type="domain" description="Peptidase M28" evidence="1">
    <location>
        <begin position="95"/>
        <end position="299"/>
    </location>
</feature>
<dbReference type="PANTHER" id="PTHR12147:SF26">
    <property type="entry name" value="PEPTIDASE M28 DOMAIN-CONTAINING PROTEIN"/>
    <property type="match status" value="1"/>
</dbReference>
<dbReference type="Gene3D" id="3.40.630.10">
    <property type="entry name" value="Zn peptidases"/>
    <property type="match status" value="1"/>
</dbReference>
<dbReference type="RefSeq" id="WP_408085552.1">
    <property type="nucleotide sequence ID" value="NZ_JBELPZ010000014.1"/>
</dbReference>
<reference evidence="2 3" key="1">
    <citation type="submission" date="2024-06" db="EMBL/GenBank/DDBJ databases">
        <authorList>
            <person name="Kaempfer P."/>
            <person name="Viver T."/>
        </authorList>
    </citation>
    <scope>NUCLEOTIDE SEQUENCE [LARGE SCALE GENOMIC DNA]</scope>
    <source>
        <strain evidence="2 3">ST-119</strain>
    </source>
</reference>
<name>A0ABW8YY63_9FLAO</name>
<gene>
    <name evidence="2" type="ORF">ABS766_12675</name>
</gene>
<sequence>MKKIFLLVLTAGFIISCSSKKNVAETTKDYTVKQESVKATIQFLASDELKGRQSGSEELEQAADYLTDILVKNGAKPYFATFNDTLSNYPQTTYNIVGYFEGNDPKLKDEFVIFGAHYDHIGVSKNPPTLDSIYNGANDDASGCTVLTELANYFGKTKSNKRSVMICFFSGEEEGLLGSRHLADKLAKQGLNIYTMVEFEMVGVPMQRDILAYLTGWGTSNMGEKFNEYAGKNLIGNLPEAIKYQLFRRSDNYSFYLESHVPSQTLSTFDFTNFDYYHDVKDEFENMDLMHMTSFIQQIIPVMDKMVNAPTKEIVLKEE</sequence>
<keyword evidence="3" id="KW-1185">Reference proteome</keyword>
<proteinExistence type="predicted"/>
<dbReference type="PANTHER" id="PTHR12147">
    <property type="entry name" value="METALLOPEPTIDASE M28 FAMILY MEMBER"/>
    <property type="match status" value="1"/>
</dbReference>
<dbReference type="InterPro" id="IPR007484">
    <property type="entry name" value="Peptidase_M28"/>
</dbReference>
<evidence type="ECO:0000313" key="2">
    <source>
        <dbReference type="EMBL" id="MFL9845276.1"/>
    </source>
</evidence>
<dbReference type="EMBL" id="JBELPZ010000014">
    <property type="protein sequence ID" value="MFL9845276.1"/>
    <property type="molecule type" value="Genomic_DNA"/>
</dbReference>
<dbReference type="Pfam" id="PF04389">
    <property type="entry name" value="Peptidase_M28"/>
    <property type="match status" value="1"/>
</dbReference>
<evidence type="ECO:0000259" key="1">
    <source>
        <dbReference type="Pfam" id="PF04389"/>
    </source>
</evidence>
<accession>A0ABW8YY63</accession>
<comment type="caution">
    <text evidence="2">The sequence shown here is derived from an EMBL/GenBank/DDBJ whole genome shotgun (WGS) entry which is preliminary data.</text>
</comment>